<dbReference type="EMBL" id="AODF01000011">
    <property type="protein sequence ID" value="EUJ32444.1"/>
    <property type="molecule type" value="Genomic_DNA"/>
</dbReference>
<accession>A0ABN0RFW9</accession>
<protein>
    <recommendedName>
        <fullName evidence="4">Lipoprotein</fullName>
    </recommendedName>
</protein>
<name>A0ABN0RFW9_9LIST</name>
<comment type="caution">
    <text evidence="2">The sequence shown here is derived from an EMBL/GenBank/DDBJ whole genome shotgun (WGS) entry which is preliminary data.</text>
</comment>
<dbReference type="PROSITE" id="PS51257">
    <property type="entry name" value="PROKAR_LIPOPROTEIN"/>
    <property type="match status" value="1"/>
</dbReference>
<sequence>MKEIKKAFISLISLLVLSGCAFGPGSGDYKVAITEGVYFIRVNSKETSLYRGTEDYIGTAIIPDAIQKVNWDDDFLIAKSKRYASGSYETVEEENYWIYDIQKNETKKVCIGASL</sequence>
<evidence type="ECO:0008006" key="4">
    <source>
        <dbReference type="Google" id="ProtNLM"/>
    </source>
</evidence>
<dbReference type="Pfam" id="PF13162">
    <property type="entry name" value="DUF3997"/>
    <property type="match status" value="1"/>
</dbReference>
<evidence type="ECO:0000256" key="1">
    <source>
        <dbReference type="SAM" id="SignalP"/>
    </source>
</evidence>
<evidence type="ECO:0000313" key="2">
    <source>
        <dbReference type="EMBL" id="EUJ32444.1"/>
    </source>
</evidence>
<gene>
    <name evidence="2" type="ORF">MFLO_06982</name>
</gene>
<feature type="signal peptide" evidence="1">
    <location>
        <begin position="1"/>
        <end position="21"/>
    </location>
</feature>
<dbReference type="InterPro" id="IPR025059">
    <property type="entry name" value="DUF3997"/>
</dbReference>
<organism evidence="2 3">
    <name type="scientific">Listeria floridensis FSL S10-1187</name>
    <dbReference type="NCBI Taxonomy" id="1265817"/>
    <lineage>
        <taxon>Bacteria</taxon>
        <taxon>Bacillati</taxon>
        <taxon>Bacillota</taxon>
        <taxon>Bacilli</taxon>
        <taxon>Bacillales</taxon>
        <taxon>Listeriaceae</taxon>
        <taxon>Listeria</taxon>
    </lineage>
</organism>
<proteinExistence type="predicted"/>
<dbReference type="Proteomes" id="UP000019249">
    <property type="component" value="Unassembled WGS sequence"/>
</dbReference>
<dbReference type="RefSeq" id="WP_036097068.1">
    <property type="nucleotide sequence ID" value="NZ_AODF01000011.1"/>
</dbReference>
<keyword evidence="1" id="KW-0732">Signal</keyword>
<feature type="chain" id="PRO_5045666474" description="Lipoprotein" evidence="1">
    <location>
        <begin position="22"/>
        <end position="115"/>
    </location>
</feature>
<evidence type="ECO:0000313" key="3">
    <source>
        <dbReference type="Proteomes" id="UP000019249"/>
    </source>
</evidence>
<keyword evidence="3" id="KW-1185">Reference proteome</keyword>
<reference evidence="2 3" key="1">
    <citation type="journal article" date="2014" name="Int. J. Syst. Evol. Microbiol.">
        <title>Listeria floridensis sp. nov., Listeria aquatica sp. nov., Listeria cornellensis sp. nov., Listeria riparia sp. nov. and Listeria grandensis sp. nov., from agricultural and natural environments.</title>
        <authorList>
            <person name="den Bakker H.C."/>
            <person name="Warchocki S."/>
            <person name="Wright E.M."/>
            <person name="Allred A.F."/>
            <person name="Ahlstrom C."/>
            <person name="Manuel C.S."/>
            <person name="Stasiewicz M.J."/>
            <person name="Burrell A."/>
            <person name="Roof S."/>
            <person name="Strawn L."/>
            <person name="Fortes E.D."/>
            <person name="Nightingale K.K."/>
            <person name="Kephart D."/>
            <person name="Wiedmann M."/>
        </authorList>
    </citation>
    <scope>NUCLEOTIDE SEQUENCE [LARGE SCALE GENOMIC DNA]</scope>
    <source>
        <strain evidence="2 3">FSL S10-1187</strain>
    </source>
</reference>